<comment type="caution">
    <text evidence="1">The sequence shown here is derived from an EMBL/GenBank/DDBJ whole genome shotgun (WGS) entry which is preliminary data.</text>
</comment>
<evidence type="ECO:0000313" key="2">
    <source>
        <dbReference type="Proteomes" id="UP000033636"/>
    </source>
</evidence>
<name>A0ACC6UY80_9CREN</name>
<protein>
    <submittedName>
        <fullName evidence="1">Prepilin peptidase</fullName>
    </submittedName>
</protein>
<accession>A0ACC6UY80</accession>
<gene>
    <name evidence="1" type="ORF">TU35_000790</name>
</gene>
<proteinExistence type="predicted"/>
<organism evidence="1 2">
    <name type="scientific">Thermoproteus sp. AZ2</name>
    <dbReference type="NCBI Taxonomy" id="1609232"/>
    <lineage>
        <taxon>Archaea</taxon>
        <taxon>Thermoproteota</taxon>
        <taxon>Thermoprotei</taxon>
        <taxon>Thermoproteales</taxon>
        <taxon>Thermoproteaceae</taxon>
        <taxon>Thermoproteus</taxon>
    </lineage>
</organism>
<dbReference type="EMBL" id="JZWT02000002">
    <property type="protein sequence ID" value="MFB6489779.1"/>
    <property type="molecule type" value="Genomic_DNA"/>
</dbReference>
<dbReference type="Proteomes" id="UP000033636">
    <property type="component" value="Unassembled WGS sequence"/>
</dbReference>
<sequence length="192" mass="21202">MIAQAAALAELIPLAIAAWQDLKRREIDIVVIAAMYVPAAIALYYSFRPMYIFSLGLGAVLAAVMRATGSGYADSLAILALSLFPPPFIFLPTPAVIIIGTLIPLVGTALWLALANRGRPCKMTWSQRLTHICAKREEVLRHPYRYIVGEAEDLERYTPPREIEGEYVVAKYGTPYVAYLAVGYLLYLALII</sequence>
<reference evidence="1" key="1">
    <citation type="submission" date="2024-07" db="EMBL/GenBank/DDBJ databases">
        <title>Metagenome and Metagenome-Assembled Genomes of Archaea from a hot spring from the geothermal field of Los Azufres, Mexico.</title>
        <authorList>
            <person name="Marin-Paredes R."/>
            <person name="Martinez-Romero E."/>
            <person name="Servin-Garciduenas L.E."/>
        </authorList>
    </citation>
    <scope>NUCLEOTIDE SEQUENCE</scope>
</reference>
<evidence type="ECO:0000313" key="1">
    <source>
        <dbReference type="EMBL" id="MFB6489779.1"/>
    </source>
</evidence>